<dbReference type="RefSeq" id="XP_026681877.1">
    <property type="nucleotide sequence ID" value="XM_026826076.1"/>
</dbReference>
<dbReference type="GO" id="GO:0005506">
    <property type="term" value="F:iron ion binding"/>
    <property type="evidence" value="ECO:0007669"/>
    <property type="project" value="InterPro"/>
</dbReference>
<evidence type="ECO:0000256" key="16">
    <source>
        <dbReference type="SAM" id="Phobius"/>
    </source>
</evidence>
<dbReference type="InterPro" id="IPR036396">
    <property type="entry name" value="Cyt_P450_sf"/>
</dbReference>
<evidence type="ECO:0000256" key="2">
    <source>
        <dbReference type="ARBA" id="ARBA00003690"/>
    </source>
</evidence>
<dbReference type="GeneID" id="103512664"/>
<organism evidence="18 19">
    <name type="scientific">Diaphorina citri</name>
    <name type="common">Asian citrus psyllid</name>
    <dbReference type="NCBI Taxonomy" id="121845"/>
    <lineage>
        <taxon>Eukaryota</taxon>
        <taxon>Metazoa</taxon>
        <taxon>Ecdysozoa</taxon>
        <taxon>Arthropoda</taxon>
        <taxon>Hexapoda</taxon>
        <taxon>Insecta</taxon>
        <taxon>Pterygota</taxon>
        <taxon>Neoptera</taxon>
        <taxon>Paraneoptera</taxon>
        <taxon>Hemiptera</taxon>
        <taxon>Sternorrhyncha</taxon>
        <taxon>Psylloidea</taxon>
        <taxon>Psyllidae</taxon>
        <taxon>Diaphorininae</taxon>
        <taxon>Diaphorina</taxon>
    </lineage>
</organism>
<keyword evidence="12 15" id="KW-0503">Monooxygenase</keyword>
<dbReference type="GO" id="GO:0005789">
    <property type="term" value="C:endoplasmic reticulum membrane"/>
    <property type="evidence" value="ECO:0007669"/>
    <property type="project" value="UniProtKB-SubCell"/>
</dbReference>
<dbReference type="Pfam" id="PF00067">
    <property type="entry name" value="p450"/>
    <property type="match status" value="1"/>
</dbReference>
<dbReference type="Gene3D" id="1.10.630.10">
    <property type="entry name" value="Cytochrome P450"/>
    <property type="match status" value="1"/>
</dbReference>
<keyword evidence="9" id="KW-0492">Microsome</keyword>
<reference evidence="19 20" key="1">
    <citation type="submission" date="2025-04" db="UniProtKB">
        <authorList>
            <consortium name="RefSeq"/>
        </authorList>
    </citation>
    <scope>IDENTIFICATION</scope>
</reference>
<dbReference type="PANTHER" id="PTHR24300:SF376">
    <property type="entry name" value="CYTOCHROME P450 15A1"/>
    <property type="match status" value="1"/>
</dbReference>
<feature type="transmembrane region" description="Helical" evidence="16">
    <location>
        <begin position="34"/>
        <end position="50"/>
    </location>
</feature>
<name>A0A3Q0J058_DIACI</name>
<dbReference type="InterPro" id="IPR050182">
    <property type="entry name" value="Cytochrome_P450_fam2"/>
</dbReference>
<keyword evidence="8" id="KW-0256">Endoplasmic reticulum</keyword>
<evidence type="ECO:0000256" key="15">
    <source>
        <dbReference type="RuleBase" id="RU000461"/>
    </source>
</evidence>
<evidence type="ECO:0000256" key="17">
    <source>
        <dbReference type="SAM" id="SignalP"/>
    </source>
</evidence>
<keyword evidence="6 14" id="KW-0349">Heme</keyword>
<feature type="signal peptide" evidence="17">
    <location>
        <begin position="1"/>
        <end position="25"/>
    </location>
</feature>
<evidence type="ECO:0000256" key="11">
    <source>
        <dbReference type="ARBA" id="ARBA00023004"/>
    </source>
</evidence>
<keyword evidence="11 14" id="KW-0408">Iron</keyword>
<keyword evidence="7 14" id="KW-0479">Metal-binding</keyword>
<feature type="binding site" description="axial binding residue" evidence="14">
    <location>
        <position position="453"/>
    </location>
    <ligand>
        <name>heme</name>
        <dbReference type="ChEBI" id="CHEBI:30413"/>
    </ligand>
    <ligandPart>
        <name>Fe</name>
        <dbReference type="ChEBI" id="CHEBI:18248"/>
    </ligandPart>
</feature>
<dbReference type="SUPFAM" id="SSF48264">
    <property type="entry name" value="Cytochrome P450"/>
    <property type="match status" value="1"/>
</dbReference>
<evidence type="ECO:0000256" key="5">
    <source>
        <dbReference type="ARBA" id="ARBA00010617"/>
    </source>
</evidence>
<evidence type="ECO:0000256" key="14">
    <source>
        <dbReference type="PIRSR" id="PIRSR602401-1"/>
    </source>
</evidence>
<accession>A0A3Q0J058</accession>
<dbReference type="InterPro" id="IPR002401">
    <property type="entry name" value="Cyt_P450_E_grp-I"/>
</dbReference>
<feature type="chain" id="PRO_5044597847" evidence="17">
    <location>
        <begin position="26"/>
        <end position="509"/>
    </location>
</feature>
<evidence type="ECO:0000256" key="4">
    <source>
        <dbReference type="ARBA" id="ARBA00004406"/>
    </source>
</evidence>
<protein>
    <submittedName>
        <fullName evidence="19">Probable cytochrome P450 304a1 isoform X1</fullName>
    </submittedName>
    <submittedName>
        <fullName evidence="20">Probable cytochrome P450 304a1 isoform X2</fullName>
    </submittedName>
</protein>
<dbReference type="PANTHER" id="PTHR24300">
    <property type="entry name" value="CYTOCHROME P450 508A4-RELATED"/>
    <property type="match status" value="1"/>
</dbReference>
<evidence type="ECO:0000256" key="6">
    <source>
        <dbReference type="ARBA" id="ARBA00022617"/>
    </source>
</evidence>
<dbReference type="GO" id="GO:0006805">
    <property type="term" value="P:xenobiotic metabolic process"/>
    <property type="evidence" value="ECO:0007669"/>
    <property type="project" value="TreeGrafter"/>
</dbReference>
<evidence type="ECO:0000256" key="1">
    <source>
        <dbReference type="ARBA" id="ARBA00001971"/>
    </source>
</evidence>
<evidence type="ECO:0000313" key="20">
    <source>
        <dbReference type="RefSeq" id="XP_026681878.1"/>
    </source>
</evidence>
<evidence type="ECO:0000256" key="9">
    <source>
        <dbReference type="ARBA" id="ARBA00022848"/>
    </source>
</evidence>
<evidence type="ECO:0000313" key="19">
    <source>
        <dbReference type="RefSeq" id="XP_026681877.1"/>
    </source>
</evidence>
<proteinExistence type="inferred from homology"/>
<dbReference type="AlphaFoldDB" id="A0A3Q0J058"/>
<dbReference type="InterPro" id="IPR001128">
    <property type="entry name" value="Cyt_P450"/>
</dbReference>
<gene>
    <name evidence="19 20" type="primary">LOC103512664</name>
</gene>
<dbReference type="Proteomes" id="UP000079169">
    <property type="component" value="Unplaced"/>
</dbReference>
<keyword evidence="16" id="KW-0812">Transmembrane</keyword>
<dbReference type="PROSITE" id="PS00086">
    <property type="entry name" value="CYTOCHROME_P450"/>
    <property type="match status" value="1"/>
</dbReference>
<evidence type="ECO:0000256" key="8">
    <source>
        <dbReference type="ARBA" id="ARBA00022824"/>
    </source>
</evidence>
<dbReference type="GO" id="GO:0006082">
    <property type="term" value="P:organic acid metabolic process"/>
    <property type="evidence" value="ECO:0007669"/>
    <property type="project" value="TreeGrafter"/>
</dbReference>
<keyword evidence="10 15" id="KW-0560">Oxidoreductase</keyword>
<dbReference type="FunFam" id="1.10.630.10:FF:000238">
    <property type="entry name" value="Cytochrome P450 2A6"/>
    <property type="match status" value="1"/>
</dbReference>
<comment type="subcellular location">
    <subcellularLocation>
        <location evidence="4">Endoplasmic reticulum membrane</location>
        <topology evidence="4">Peripheral membrane protein</topology>
    </subcellularLocation>
    <subcellularLocation>
        <location evidence="3">Microsome membrane</location>
        <topology evidence="3">Peripheral membrane protein</topology>
    </subcellularLocation>
</comment>
<dbReference type="PRINTS" id="PR00385">
    <property type="entry name" value="P450"/>
</dbReference>
<evidence type="ECO:0000313" key="18">
    <source>
        <dbReference type="Proteomes" id="UP000079169"/>
    </source>
</evidence>
<comment type="similarity">
    <text evidence="5 15">Belongs to the cytochrome P450 family.</text>
</comment>
<feature type="transmembrane region" description="Helical" evidence="16">
    <location>
        <begin position="176"/>
        <end position="195"/>
    </location>
</feature>
<keyword evidence="13 16" id="KW-0472">Membrane</keyword>
<evidence type="ECO:0000256" key="12">
    <source>
        <dbReference type="ARBA" id="ARBA00023033"/>
    </source>
</evidence>
<dbReference type="GO" id="GO:0008395">
    <property type="term" value="F:steroid hydroxylase activity"/>
    <property type="evidence" value="ECO:0007669"/>
    <property type="project" value="TreeGrafter"/>
</dbReference>
<evidence type="ECO:0000256" key="13">
    <source>
        <dbReference type="ARBA" id="ARBA00023136"/>
    </source>
</evidence>
<dbReference type="PaxDb" id="121845-A0A3Q0J058"/>
<keyword evidence="17" id="KW-0732">Signal</keyword>
<comment type="cofactor">
    <cofactor evidence="1 14">
        <name>heme</name>
        <dbReference type="ChEBI" id="CHEBI:30413"/>
    </cofactor>
</comment>
<comment type="function">
    <text evidence="2">May be involved in the metabolism of insect hormones and in the breakdown of synthetic insecticides.</text>
</comment>
<dbReference type="GO" id="GO:0016712">
    <property type="term" value="F:oxidoreductase activity, acting on paired donors, with incorporation or reduction of molecular oxygen, reduced flavin or flavoprotein as one donor, and incorporation of one atom of oxygen"/>
    <property type="evidence" value="ECO:0007669"/>
    <property type="project" value="TreeGrafter"/>
</dbReference>
<dbReference type="STRING" id="121845.A0A3Q0J058"/>
<sequence length="509" mass="58944">MNPILFVVAMVLLIYFLSKTMFSRPKHFPPGPSLWFPYYGHFLSILFLHYHHTHKALAKMCRIYKSKILGFYLGPFPTVVASDEKSIRELLMKPQFQGRIDQVVSLVRVDFGEERGIIFTEGDLWQQQKRFFLRHLRDHGFGKRSEPLEVQLAAEIQDLITFLREERNHPAYQNGLALIPSIFAWGNIALLMSALTGEKFTGREGKDTLSDIHWNALNFQFYTEPLAGTLTFVPFAKYLPPFFGYMKDITRLNDNLANYAKNSIRKKMDSFNEDTINSAVDAYIKMMKEAQADGDRETYFTEEQLKLVIQDFTFPASNTISGQLGFLWQQFLLHPEVQTKIQEELDRVVGRSELPNLNHRAELHYTEATIREIMRYKTLVPLSVPHKATEDANFMGYHVEKGTIMVPSLYCLHNDPDIWGDPENFRPERFLDSNGQLKKKDRTLPFGFGKRLCPGETFARQNMFMYVAGLLQNFTFSLPEGAKLPDDSKYIPGLNVHPQHFWMKVTPRS</sequence>
<evidence type="ECO:0000256" key="7">
    <source>
        <dbReference type="ARBA" id="ARBA00022723"/>
    </source>
</evidence>
<evidence type="ECO:0000256" key="10">
    <source>
        <dbReference type="ARBA" id="ARBA00023002"/>
    </source>
</evidence>
<keyword evidence="18" id="KW-1185">Reference proteome</keyword>
<dbReference type="GO" id="GO:0020037">
    <property type="term" value="F:heme binding"/>
    <property type="evidence" value="ECO:0007669"/>
    <property type="project" value="InterPro"/>
</dbReference>
<dbReference type="KEGG" id="dci:103512664"/>
<dbReference type="RefSeq" id="XP_026681878.1">
    <property type="nucleotide sequence ID" value="XM_026826077.1"/>
</dbReference>
<evidence type="ECO:0000256" key="3">
    <source>
        <dbReference type="ARBA" id="ARBA00004174"/>
    </source>
</evidence>
<dbReference type="PRINTS" id="PR00463">
    <property type="entry name" value="EP450I"/>
</dbReference>
<dbReference type="InterPro" id="IPR017972">
    <property type="entry name" value="Cyt_P450_CS"/>
</dbReference>
<keyword evidence="16" id="KW-1133">Transmembrane helix</keyword>